<dbReference type="PRINTS" id="PR00509">
    <property type="entry name" value="PGMPMM"/>
</dbReference>
<evidence type="ECO:0000256" key="5">
    <source>
        <dbReference type="ARBA" id="ARBA00022842"/>
    </source>
</evidence>
<dbReference type="GO" id="GO:0005829">
    <property type="term" value="C:cytosol"/>
    <property type="evidence" value="ECO:0007669"/>
    <property type="project" value="TreeGrafter"/>
</dbReference>
<comment type="catalytic activity">
    <reaction evidence="1">
        <text>alpha-D-glucose 1-phosphate = alpha-D-glucose 6-phosphate</text>
        <dbReference type="Rhea" id="RHEA:23536"/>
        <dbReference type="ChEBI" id="CHEBI:58225"/>
        <dbReference type="ChEBI" id="CHEBI:58601"/>
        <dbReference type="EC" id="5.4.2.2"/>
    </reaction>
</comment>
<dbReference type="InterPro" id="IPR005844">
    <property type="entry name" value="A-D-PHexomutase_a/b/a-I"/>
</dbReference>
<sequence>MPDGGKGKTLVIGGDGRSYARETVLIFKIGAAAGVRKFIVGQDSILFTPAALAVIRKYKTDGGILLTASHNPGGPNADFGIKFNTSNGGSTPESVTNKIFVITKTLKATRCSTLVLFLDNTKIGIFKYGPVEVEIIDSVKDYVELMETIFDFPLISEFVACTLEFTTLFDCMHGVTGPYGCTIVDYGGGNPDPNLTDPNLTYAHDLVAAVEAKQIAFGAASDNDGDRNMIYGASAFVTPSDSVAVIADWADSIPYFRKGGIHDVARSMPTSKASDAIGKAHGWPYRLEESFSTGSDHVREKDGVWAIVAWLNILAAANKGSSRLVTIKGLPIAHYKYDHNFSSRYDYEELLASSDFKGSKHSSKGQTFEVSDTYNFTYMGPIDHSVSKNQGHVILFSDGLRVVYRLSGTGNHGATVRKYIEKNSKNESEYGNSVADGLQPLIDVAN</sequence>
<dbReference type="Proteomes" id="UP000076842">
    <property type="component" value="Unassembled WGS sequence"/>
</dbReference>
<evidence type="ECO:0000313" key="8">
    <source>
        <dbReference type="EMBL" id="KZT55544.1"/>
    </source>
</evidence>
<dbReference type="GO" id="GO:0005975">
    <property type="term" value="P:carbohydrate metabolic process"/>
    <property type="evidence" value="ECO:0007669"/>
    <property type="project" value="InterPro"/>
</dbReference>
<gene>
    <name evidence="8" type="ORF">CALCODRAFT_484718</name>
</gene>
<evidence type="ECO:0000313" key="9">
    <source>
        <dbReference type="Proteomes" id="UP000076842"/>
    </source>
</evidence>
<keyword evidence="4" id="KW-0479">Metal-binding</keyword>
<dbReference type="PANTHER" id="PTHR22573:SF2">
    <property type="entry name" value="PHOSPHOGLUCOMUTASE"/>
    <property type="match status" value="1"/>
</dbReference>
<feature type="domain" description="Alpha-D-phosphohexomutase alpha/beta/alpha" evidence="7">
    <location>
        <begin position="6"/>
        <end position="107"/>
    </location>
</feature>
<dbReference type="AlphaFoldDB" id="A0A165EUF3"/>
<dbReference type="SUPFAM" id="SSF55957">
    <property type="entry name" value="Phosphoglucomutase, C-terminal domain"/>
    <property type="match status" value="1"/>
</dbReference>
<evidence type="ECO:0000256" key="6">
    <source>
        <dbReference type="ARBA" id="ARBA00023235"/>
    </source>
</evidence>
<dbReference type="PANTHER" id="PTHR22573">
    <property type="entry name" value="PHOSPHOHEXOMUTASE FAMILY MEMBER"/>
    <property type="match status" value="1"/>
</dbReference>
<protein>
    <recommendedName>
        <fullName evidence="3">phosphoglucomutase (alpha-D-glucose-1,6-bisphosphate-dependent)</fullName>
        <ecNumber evidence="3">5.4.2.2</ecNumber>
    </recommendedName>
</protein>
<evidence type="ECO:0000256" key="2">
    <source>
        <dbReference type="ARBA" id="ARBA00010231"/>
    </source>
</evidence>
<evidence type="ECO:0000256" key="3">
    <source>
        <dbReference type="ARBA" id="ARBA00012728"/>
    </source>
</evidence>
<comment type="similarity">
    <text evidence="2">Belongs to the phosphohexose mutase family.</text>
</comment>
<evidence type="ECO:0000256" key="4">
    <source>
        <dbReference type="ARBA" id="ARBA00022723"/>
    </source>
</evidence>
<dbReference type="Pfam" id="PF02878">
    <property type="entry name" value="PGM_PMM_I"/>
    <property type="match status" value="1"/>
</dbReference>
<dbReference type="InterPro" id="IPR016055">
    <property type="entry name" value="A-D-PHexomutase_a/b/a-I/II/III"/>
</dbReference>
<name>A0A165EUF3_9BASI</name>
<dbReference type="EC" id="5.4.2.2" evidence="3"/>
<keyword evidence="6" id="KW-0413">Isomerase</keyword>
<dbReference type="InterPro" id="IPR005841">
    <property type="entry name" value="Alpha-D-phosphohexomutase_SF"/>
</dbReference>
<dbReference type="InterPro" id="IPR036900">
    <property type="entry name" value="A-D-PHexomutase_C_sf"/>
</dbReference>
<dbReference type="InterPro" id="IPR016066">
    <property type="entry name" value="A-D-PHexomutase_CS"/>
</dbReference>
<evidence type="ECO:0000259" key="7">
    <source>
        <dbReference type="Pfam" id="PF02878"/>
    </source>
</evidence>
<keyword evidence="5" id="KW-0460">Magnesium</keyword>
<keyword evidence="9" id="KW-1185">Reference proteome</keyword>
<proteinExistence type="inferred from homology"/>
<dbReference type="PROSITE" id="PS00710">
    <property type="entry name" value="PGM_PMM"/>
    <property type="match status" value="1"/>
</dbReference>
<dbReference type="GO" id="GO:0004614">
    <property type="term" value="F:phosphoglucomutase activity"/>
    <property type="evidence" value="ECO:0007669"/>
    <property type="project" value="UniProtKB-EC"/>
</dbReference>
<dbReference type="Gene3D" id="3.40.120.10">
    <property type="entry name" value="Alpha-D-Glucose-1,6-Bisphosphate, subunit A, domain 3"/>
    <property type="match status" value="5"/>
</dbReference>
<evidence type="ECO:0000256" key="1">
    <source>
        <dbReference type="ARBA" id="ARBA00000443"/>
    </source>
</evidence>
<dbReference type="GO" id="GO:0000287">
    <property type="term" value="F:magnesium ion binding"/>
    <property type="evidence" value="ECO:0007669"/>
    <property type="project" value="InterPro"/>
</dbReference>
<dbReference type="InParanoid" id="A0A165EUF3"/>
<dbReference type="Pfam" id="PF24947">
    <property type="entry name" value="PGM1_C_vert_fung"/>
    <property type="match status" value="1"/>
</dbReference>
<dbReference type="STRING" id="1353952.A0A165EUF3"/>
<accession>A0A165EUF3</accession>
<dbReference type="SUPFAM" id="SSF53738">
    <property type="entry name" value="Phosphoglucomutase, first 3 domains"/>
    <property type="match status" value="3"/>
</dbReference>
<dbReference type="InterPro" id="IPR045244">
    <property type="entry name" value="PGM"/>
</dbReference>
<organism evidence="8 9">
    <name type="scientific">Calocera cornea HHB12733</name>
    <dbReference type="NCBI Taxonomy" id="1353952"/>
    <lineage>
        <taxon>Eukaryota</taxon>
        <taxon>Fungi</taxon>
        <taxon>Dikarya</taxon>
        <taxon>Basidiomycota</taxon>
        <taxon>Agaricomycotina</taxon>
        <taxon>Dacrymycetes</taxon>
        <taxon>Dacrymycetales</taxon>
        <taxon>Dacrymycetaceae</taxon>
        <taxon>Calocera</taxon>
    </lineage>
</organism>
<reference evidence="8 9" key="1">
    <citation type="journal article" date="2016" name="Mol. Biol. Evol.">
        <title>Comparative Genomics of Early-Diverging Mushroom-Forming Fungi Provides Insights into the Origins of Lignocellulose Decay Capabilities.</title>
        <authorList>
            <person name="Nagy L.G."/>
            <person name="Riley R."/>
            <person name="Tritt A."/>
            <person name="Adam C."/>
            <person name="Daum C."/>
            <person name="Floudas D."/>
            <person name="Sun H."/>
            <person name="Yadav J.S."/>
            <person name="Pangilinan J."/>
            <person name="Larsson K.H."/>
            <person name="Matsuura K."/>
            <person name="Barry K."/>
            <person name="Labutti K."/>
            <person name="Kuo R."/>
            <person name="Ohm R.A."/>
            <person name="Bhattacharya S.S."/>
            <person name="Shirouzu T."/>
            <person name="Yoshinaga Y."/>
            <person name="Martin F.M."/>
            <person name="Grigoriev I.V."/>
            <person name="Hibbett D.S."/>
        </authorList>
    </citation>
    <scope>NUCLEOTIDE SEQUENCE [LARGE SCALE GENOMIC DNA]</scope>
    <source>
        <strain evidence="8 9">HHB12733</strain>
    </source>
</reference>
<dbReference type="OrthoDB" id="2291at2759"/>
<dbReference type="Gene3D" id="3.30.310.50">
    <property type="entry name" value="Alpha-D-phosphohexomutase, C-terminal domain"/>
    <property type="match status" value="1"/>
</dbReference>
<dbReference type="EMBL" id="KV423993">
    <property type="protein sequence ID" value="KZT55544.1"/>
    <property type="molecule type" value="Genomic_DNA"/>
</dbReference>